<gene>
    <name evidence="3" type="ORF">CGL51_02260</name>
    <name evidence="4" type="ORF">CGL52_03025</name>
    <name evidence="2" type="ORF">HA333_00680</name>
</gene>
<comment type="caution">
    <text evidence="4">The sequence shown here is derived from an EMBL/GenBank/DDBJ whole genome shotgun (WGS) entry which is preliminary data.</text>
</comment>
<dbReference type="EMBL" id="NMUE01000004">
    <property type="protein sequence ID" value="RFA97705.1"/>
    <property type="molecule type" value="Genomic_DNA"/>
</dbReference>
<dbReference type="InterPro" id="IPR036108">
    <property type="entry name" value="4pyrrol_syn_uPrphyn_synt_sf"/>
</dbReference>
<reference evidence="2" key="2">
    <citation type="journal article" date="2020" name="bioRxiv">
        <title>A rank-normalized archaeal taxonomy based on genome phylogeny resolves widespread incomplete and uneven classifications.</title>
        <authorList>
            <person name="Rinke C."/>
            <person name="Chuvochina M."/>
            <person name="Mussig A.J."/>
            <person name="Chaumeil P.-A."/>
            <person name="Waite D.W."/>
            <person name="Whitman W.B."/>
            <person name="Parks D.H."/>
            <person name="Hugenholtz P."/>
        </authorList>
    </citation>
    <scope>NUCLEOTIDE SEQUENCE</scope>
    <source>
        <strain evidence="2">UBA8839</strain>
    </source>
</reference>
<protein>
    <submittedName>
        <fullName evidence="4">Uroporphyrinogen III synthase HEM4</fullName>
    </submittedName>
    <submittedName>
        <fullName evidence="2">Uroporphyrinogen-III synthase</fullName>
    </submittedName>
</protein>
<evidence type="ECO:0000313" key="3">
    <source>
        <dbReference type="EMBL" id="RFA97705.1"/>
    </source>
</evidence>
<evidence type="ECO:0000259" key="1">
    <source>
        <dbReference type="Pfam" id="PF02602"/>
    </source>
</evidence>
<evidence type="ECO:0000313" key="6">
    <source>
        <dbReference type="Proteomes" id="UP000257123"/>
    </source>
</evidence>
<accession>A0A371R624</accession>
<organism evidence="4 5">
    <name type="scientific">Pyrobaculum aerophilum</name>
    <dbReference type="NCBI Taxonomy" id="13773"/>
    <lineage>
        <taxon>Archaea</taxon>
        <taxon>Thermoproteota</taxon>
        <taxon>Thermoprotei</taxon>
        <taxon>Thermoproteales</taxon>
        <taxon>Thermoproteaceae</taxon>
        <taxon>Pyrobaculum</taxon>
    </lineage>
</organism>
<dbReference type="Proteomes" id="UP000257123">
    <property type="component" value="Unassembled WGS sequence"/>
</dbReference>
<dbReference type="AlphaFoldDB" id="A0A371R624"/>
<feature type="domain" description="Tetrapyrrole biosynthesis uroporphyrinogen III synthase" evidence="1">
    <location>
        <begin position="37"/>
        <end position="198"/>
    </location>
</feature>
<dbReference type="InterPro" id="IPR003754">
    <property type="entry name" value="4pyrrol_synth_uPrphyn_synth"/>
</dbReference>
<evidence type="ECO:0000313" key="5">
    <source>
        <dbReference type="Proteomes" id="UP000256877"/>
    </source>
</evidence>
<dbReference type="SUPFAM" id="SSF69618">
    <property type="entry name" value="HemD-like"/>
    <property type="match status" value="1"/>
</dbReference>
<dbReference type="Gene3D" id="3.40.50.10090">
    <property type="match status" value="1"/>
</dbReference>
<dbReference type="EMBL" id="DUJP01000006">
    <property type="protein sequence ID" value="HII46015.1"/>
    <property type="molecule type" value="Genomic_DNA"/>
</dbReference>
<dbReference type="Pfam" id="PF02602">
    <property type="entry name" value="HEM4"/>
    <property type="match status" value="1"/>
</dbReference>
<evidence type="ECO:0000313" key="2">
    <source>
        <dbReference type="EMBL" id="HII46015.1"/>
    </source>
</evidence>
<reference evidence="5 6" key="1">
    <citation type="submission" date="2017-07" db="EMBL/GenBank/DDBJ databases">
        <title>Draft genome sequence of aerobic hyperthermophilic archaea, Pyrobaculum aerophilum YKB31 and YKB32.</title>
        <authorList>
            <person name="Mochizuki T."/>
            <person name="Berliner A.J."/>
            <person name="Yoshida-Takashima Y."/>
            <person name="Takaki Y."/>
            <person name="Nunoura T."/>
            <person name="Takai K."/>
        </authorList>
    </citation>
    <scope>NUCLEOTIDE SEQUENCE [LARGE SCALE GENOMIC DNA]</scope>
    <source>
        <strain evidence="3 6">YKB31</strain>
        <strain evidence="4 5">YKB32</strain>
    </source>
</reference>
<name>A0A371R624_9CREN</name>
<dbReference type="OrthoDB" id="15395at2157"/>
<proteinExistence type="predicted"/>
<dbReference type="RefSeq" id="WP_116420536.1">
    <property type="nucleotide sequence ID" value="NZ_DAIOPL010000069.1"/>
</dbReference>
<dbReference type="GO" id="GO:0033014">
    <property type="term" value="P:tetrapyrrole biosynthetic process"/>
    <property type="evidence" value="ECO:0007669"/>
    <property type="project" value="InterPro"/>
</dbReference>
<evidence type="ECO:0000313" key="4">
    <source>
        <dbReference type="EMBL" id="RFA99522.1"/>
    </source>
</evidence>
<dbReference type="Proteomes" id="UP000256877">
    <property type="component" value="Unassembled WGS sequence"/>
</dbReference>
<dbReference type="EMBL" id="NMUF01000005">
    <property type="protein sequence ID" value="RFA99522.1"/>
    <property type="molecule type" value="Genomic_DNA"/>
</dbReference>
<dbReference type="GO" id="GO:0004852">
    <property type="term" value="F:uroporphyrinogen-III synthase activity"/>
    <property type="evidence" value="ECO:0007669"/>
    <property type="project" value="InterPro"/>
</dbReference>
<sequence>MEAEVVVVRLKEGPCPEGATCISIGWVELRKNVVVPDGDYLVVMSPVVADVVNLAELKKRFKCIICVGPSTAERVGGCVVPREFTSFGIARLLKEMAPGRVVVLRSSAGNEVLRSLMPEVIEVPVYDIYIDEGKLKEATRLIESAKAVVLTSSTVAEAVARRADLGGKVVVAIGRVTSEKLKELGVRHIVAEESTIKNAVWTALNALRRGAK</sequence>
<dbReference type="Proteomes" id="UP000651120">
    <property type="component" value="Unassembled WGS sequence"/>
</dbReference>